<proteinExistence type="predicted"/>
<feature type="compositionally biased region" description="Basic and acidic residues" evidence="1">
    <location>
        <begin position="34"/>
        <end position="49"/>
    </location>
</feature>
<keyword evidence="3" id="KW-1185">Reference proteome</keyword>
<reference evidence="2 3" key="1">
    <citation type="submission" date="2023-09" db="EMBL/GenBank/DDBJ databases">
        <authorList>
            <person name="Wang M."/>
        </authorList>
    </citation>
    <scope>NUCLEOTIDE SEQUENCE [LARGE SCALE GENOMIC DNA]</scope>
    <source>
        <strain evidence="2">GT-2023</strain>
        <tissue evidence="2">Liver</tissue>
    </source>
</reference>
<organism evidence="2 3">
    <name type="scientific">Cirrhinus molitorella</name>
    <name type="common">mud carp</name>
    <dbReference type="NCBI Taxonomy" id="172907"/>
    <lineage>
        <taxon>Eukaryota</taxon>
        <taxon>Metazoa</taxon>
        <taxon>Chordata</taxon>
        <taxon>Craniata</taxon>
        <taxon>Vertebrata</taxon>
        <taxon>Euteleostomi</taxon>
        <taxon>Actinopterygii</taxon>
        <taxon>Neopterygii</taxon>
        <taxon>Teleostei</taxon>
        <taxon>Ostariophysi</taxon>
        <taxon>Cypriniformes</taxon>
        <taxon>Cyprinidae</taxon>
        <taxon>Labeoninae</taxon>
        <taxon>Labeonini</taxon>
        <taxon>Cirrhinus</taxon>
    </lineage>
</organism>
<evidence type="ECO:0000256" key="1">
    <source>
        <dbReference type="SAM" id="MobiDB-lite"/>
    </source>
</evidence>
<accession>A0ABR3LVR1</accession>
<evidence type="ECO:0000313" key="3">
    <source>
        <dbReference type="Proteomes" id="UP001558613"/>
    </source>
</evidence>
<feature type="compositionally biased region" description="Basic and acidic residues" evidence="1">
    <location>
        <begin position="59"/>
        <end position="70"/>
    </location>
</feature>
<feature type="region of interest" description="Disordered" evidence="1">
    <location>
        <begin position="1"/>
        <end position="88"/>
    </location>
</feature>
<evidence type="ECO:0000313" key="2">
    <source>
        <dbReference type="EMBL" id="KAL1256971.1"/>
    </source>
</evidence>
<gene>
    <name evidence="2" type="ORF">QQF64_012516</name>
</gene>
<protein>
    <submittedName>
        <fullName evidence="2">Uncharacterized protein</fullName>
    </submittedName>
</protein>
<dbReference type="EMBL" id="JAYMGO010000018">
    <property type="protein sequence ID" value="KAL1256971.1"/>
    <property type="molecule type" value="Genomic_DNA"/>
</dbReference>
<name>A0ABR3LVR1_9TELE</name>
<sequence>MASYKCLINKGGEESKRQKRGLPRQDPPPPRFHNSLDQRPRQSDVEVHACRSRGSTHRLFPDRDIHRNEQSSEYPNHFHHATQDRQKQKEIEQARLYLSYKAKTFILYP</sequence>
<comment type="caution">
    <text evidence="2">The sequence shown here is derived from an EMBL/GenBank/DDBJ whole genome shotgun (WGS) entry which is preliminary data.</text>
</comment>
<dbReference type="Proteomes" id="UP001558613">
    <property type="component" value="Unassembled WGS sequence"/>
</dbReference>